<dbReference type="AlphaFoldDB" id="A0A4Q2S5L0"/>
<dbReference type="EMBL" id="SDWS01000001">
    <property type="protein sequence ID" value="RYB96626.1"/>
    <property type="molecule type" value="Genomic_DNA"/>
</dbReference>
<feature type="domain" description="ABC-2 type transporter transmembrane" evidence="6">
    <location>
        <begin position="19"/>
        <end position="228"/>
    </location>
</feature>
<dbReference type="RefSeq" id="WP_129473574.1">
    <property type="nucleotide sequence ID" value="NZ_SDWS01000001.1"/>
</dbReference>
<evidence type="ECO:0000313" key="8">
    <source>
        <dbReference type="Proteomes" id="UP000291838"/>
    </source>
</evidence>
<evidence type="ECO:0000256" key="5">
    <source>
        <dbReference type="SAM" id="Phobius"/>
    </source>
</evidence>
<sequence length="290" mass="31070">MGGTTSPRGSVPHAVRLGVRRGWSEFVQSLRSSQDQWFYLFTALLAVGYLYLRRDTPVEGTDLMLPSVALPSILGAMVAFGLVIGPAYALAMEKEDGTLLRAKAVPNGLVGYFAGQLVLHSASIIPQTVAVLVPSFLLFDDLMAHPGGWFTIVWVLALGLLATLPIGMMIGALVPGVQKIGMWGMLPVMVLAGVSGIFYPVQALWGWVQVVAQVFPMYWLGLGMRSAFLPDSYAAAEIGGSWRTLETVAVLSAWAVVGALVAPALLRRMARRQSGSQVAAAKEAATQWVR</sequence>
<dbReference type="GO" id="GO:0140359">
    <property type="term" value="F:ABC-type transporter activity"/>
    <property type="evidence" value="ECO:0007669"/>
    <property type="project" value="InterPro"/>
</dbReference>
<feature type="transmembrane region" description="Helical" evidence="5">
    <location>
        <begin position="64"/>
        <end position="89"/>
    </location>
</feature>
<comment type="caution">
    <text evidence="7">The sequence shown here is derived from an EMBL/GenBank/DDBJ whole genome shotgun (WGS) entry which is preliminary data.</text>
</comment>
<keyword evidence="8" id="KW-1185">Reference proteome</keyword>
<protein>
    <submittedName>
        <fullName evidence="7">ABC transporter permease</fullName>
    </submittedName>
</protein>
<gene>
    <name evidence="7" type="ORF">EUA06_03440</name>
</gene>
<evidence type="ECO:0000256" key="2">
    <source>
        <dbReference type="ARBA" id="ARBA00022692"/>
    </source>
</evidence>
<comment type="subcellular location">
    <subcellularLocation>
        <location evidence="1">Membrane</location>
        <topology evidence="1">Multi-pass membrane protein</topology>
    </subcellularLocation>
</comment>
<dbReference type="InterPro" id="IPR013525">
    <property type="entry name" value="ABC2_TM"/>
</dbReference>
<evidence type="ECO:0000256" key="1">
    <source>
        <dbReference type="ARBA" id="ARBA00004141"/>
    </source>
</evidence>
<dbReference type="PANTHER" id="PTHR43229">
    <property type="entry name" value="NODULATION PROTEIN J"/>
    <property type="match status" value="1"/>
</dbReference>
<dbReference type="InterPro" id="IPR051784">
    <property type="entry name" value="Nod_factor_ABC_transporter"/>
</dbReference>
<feature type="transmembrane region" description="Helical" evidence="5">
    <location>
        <begin position="180"/>
        <end position="199"/>
    </location>
</feature>
<dbReference type="PANTHER" id="PTHR43229:SF6">
    <property type="entry name" value="ABC-TYPE MULTIDRUG TRANSPORT SYSTEM, PERMEASE COMPONENT"/>
    <property type="match status" value="1"/>
</dbReference>
<dbReference type="GO" id="GO:0016020">
    <property type="term" value="C:membrane"/>
    <property type="evidence" value="ECO:0007669"/>
    <property type="project" value="UniProtKB-SubCell"/>
</dbReference>
<dbReference type="Pfam" id="PF01061">
    <property type="entry name" value="ABC2_membrane"/>
    <property type="match status" value="1"/>
</dbReference>
<dbReference type="OrthoDB" id="9786643at2"/>
<evidence type="ECO:0000259" key="6">
    <source>
        <dbReference type="Pfam" id="PF01061"/>
    </source>
</evidence>
<feature type="transmembrane region" description="Helical" evidence="5">
    <location>
        <begin position="248"/>
        <end position="266"/>
    </location>
</feature>
<name>A0A4Q2S5L0_9ACTN</name>
<evidence type="ECO:0000313" key="7">
    <source>
        <dbReference type="EMBL" id="RYB96626.1"/>
    </source>
</evidence>
<organism evidence="7 8">
    <name type="scientific">Nocardioides glacieisoli</name>
    <dbReference type="NCBI Taxonomy" id="1168730"/>
    <lineage>
        <taxon>Bacteria</taxon>
        <taxon>Bacillati</taxon>
        <taxon>Actinomycetota</taxon>
        <taxon>Actinomycetes</taxon>
        <taxon>Propionibacteriales</taxon>
        <taxon>Nocardioidaceae</taxon>
        <taxon>Nocardioides</taxon>
    </lineage>
</organism>
<proteinExistence type="predicted"/>
<evidence type="ECO:0000256" key="4">
    <source>
        <dbReference type="ARBA" id="ARBA00023136"/>
    </source>
</evidence>
<keyword evidence="2 5" id="KW-0812">Transmembrane</keyword>
<keyword evidence="3 5" id="KW-1133">Transmembrane helix</keyword>
<reference evidence="7 8" key="1">
    <citation type="submission" date="2019-01" db="EMBL/GenBank/DDBJ databases">
        <title>Novel species of Nocardioides.</title>
        <authorList>
            <person name="Liu Q."/>
            <person name="Xin Y.-H."/>
        </authorList>
    </citation>
    <scope>NUCLEOTIDE SEQUENCE [LARGE SCALE GENOMIC DNA]</scope>
    <source>
        <strain evidence="7 8">HLT3-15</strain>
    </source>
</reference>
<accession>A0A4Q2S5L0</accession>
<evidence type="ECO:0000256" key="3">
    <source>
        <dbReference type="ARBA" id="ARBA00022989"/>
    </source>
</evidence>
<keyword evidence="4 5" id="KW-0472">Membrane</keyword>
<dbReference type="Proteomes" id="UP000291838">
    <property type="component" value="Unassembled WGS sequence"/>
</dbReference>
<feature type="transmembrane region" description="Helical" evidence="5">
    <location>
        <begin position="151"/>
        <end position="174"/>
    </location>
</feature>
<feature type="transmembrane region" description="Helical" evidence="5">
    <location>
        <begin position="109"/>
        <end position="139"/>
    </location>
</feature>
<feature type="transmembrane region" description="Helical" evidence="5">
    <location>
        <begin position="36"/>
        <end position="52"/>
    </location>
</feature>